<reference evidence="11 12" key="2">
    <citation type="journal article" date="2014" name="Int. J. Syst. Evol. Microbiol.">
        <title>Methanobacterium paludis sp. nov. and a novel strain of Methanobacterium lacus isolated from northern peatlands.</title>
        <authorList>
            <person name="Cadillo-Quiroz H."/>
            <person name="Brauer S.L."/>
            <person name="Goodson N."/>
            <person name="Yavitt J.B."/>
            <person name="Zinder S.H."/>
        </authorList>
    </citation>
    <scope>NUCLEOTIDE SEQUENCE [LARGE SCALE GENOMIC DNA]</scope>
    <source>
        <strain evidence="11 12">AL-21</strain>
    </source>
</reference>
<evidence type="ECO:0000256" key="5">
    <source>
        <dbReference type="ARBA" id="ARBA00022989"/>
    </source>
</evidence>
<feature type="transmembrane region" description="Helical" evidence="7">
    <location>
        <begin position="84"/>
        <end position="102"/>
    </location>
</feature>
<feature type="domain" description="Dinitrogenase iron-molybdenum cofactor biosynthesis" evidence="9">
    <location>
        <begin position="309"/>
        <end position="393"/>
    </location>
</feature>
<dbReference type="Gene3D" id="1.20.1510.10">
    <property type="entry name" value="Cation efflux protein transmembrane domain"/>
    <property type="match status" value="1"/>
</dbReference>
<dbReference type="HOGENOM" id="CLU_013430_3_3_2"/>
<evidence type="ECO:0000256" key="1">
    <source>
        <dbReference type="ARBA" id="ARBA00004141"/>
    </source>
</evidence>
<dbReference type="eggNOG" id="arCOG01475">
    <property type="taxonomic scope" value="Archaea"/>
</dbReference>
<dbReference type="Proteomes" id="UP000007490">
    <property type="component" value="Chromosome"/>
</dbReference>
<dbReference type="Pfam" id="PF16916">
    <property type="entry name" value="ZT_dimer"/>
    <property type="match status" value="1"/>
</dbReference>
<dbReference type="GO" id="GO:0008324">
    <property type="term" value="F:monoatomic cation transmembrane transporter activity"/>
    <property type="evidence" value="ECO:0007669"/>
    <property type="project" value="InterPro"/>
</dbReference>
<dbReference type="KEGG" id="mel:Metbo_1245"/>
<evidence type="ECO:0000256" key="7">
    <source>
        <dbReference type="SAM" id="Phobius"/>
    </source>
</evidence>
<dbReference type="InterPro" id="IPR036105">
    <property type="entry name" value="DiNase_FeMo-co_biosyn_sf"/>
</dbReference>
<gene>
    <name evidence="11" type="ordered locus">Metbo_1245</name>
</gene>
<protein>
    <submittedName>
        <fullName evidence="11">Cation diffusion facilitator family transporter</fullName>
    </submittedName>
</protein>
<dbReference type="PANTHER" id="PTHR43840">
    <property type="entry name" value="MITOCHONDRIAL METAL TRANSPORTER 1-RELATED"/>
    <property type="match status" value="1"/>
</dbReference>
<feature type="domain" description="Cation efflux protein transmembrane" evidence="8">
    <location>
        <begin position="17"/>
        <end position="209"/>
    </location>
</feature>
<feature type="transmembrane region" description="Helical" evidence="7">
    <location>
        <begin position="180"/>
        <end position="198"/>
    </location>
</feature>
<feature type="transmembrane region" description="Helical" evidence="7">
    <location>
        <begin position="114"/>
        <end position="135"/>
    </location>
</feature>
<keyword evidence="6 7" id="KW-0472">Membrane</keyword>
<dbReference type="RefSeq" id="WP_013644838.1">
    <property type="nucleotide sequence ID" value="NC_015216.1"/>
</dbReference>
<organism evidence="11 12">
    <name type="scientific">Methanobacterium lacus (strain AL-21)</name>
    <dbReference type="NCBI Taxonomy" id="877455"/>
    <lineage>
        <taxon>Archaea</taxon>
        <taxon>Methanobacteriati</taxon>
        <taxon>Methanobacteriota</taxon>
        <taxon>Methanomada group</taxon>
        <taxon>Methanobacteria</taxon>
        <taxon>Methanobacteriales</taxon>
        <taxon>Methanobacteriaceae</taxon>
        <taxon>Methanobacterium</taxon>
    </lineage>
</organism>
<dbReference type="InterPro" id="IPR027469">
    <property type="entry name" value="Cation_efflux_TMD_sf"/>
</dbReference>
<name>F0T6W7_METLA</name>
<dbReference type="InterPro" id="IPR058533">
    <property type="entry name" value="Cation_efflux_TM"/>
</dbReference>
<evidence type="ECO:0000259" key="9">
    <source>
        <dbReference type="Pfam" id="PF02579"/>
    </source>
</evidence>
<dbReference type="Gene3D" id="3.30.70.1350">
    <property type="entry name" value="Cation efflux protein, cytoplasmic domain"/>
    <property type="match status" value="1"/>
</dbReference>
<dbReference type="SUPFAM" id="SSF160240">
    <property type="entry name" value="Cation efflux protein cytoplasmic domain-like"/>
    <property type="match status" value="1"/>
</dbReference>
<dbReference type="AlphaFoldDB" id="F0T6W7"/>
<evidence type="ECO:0000256" key="2">
    <source>
        <dbReference type="ARBA" id="ARBA00008114"/>
    </source>
</evidence>
<dbReference type="STRING" id="877455.Metbo_1245"/>
<accession>F0T6W7</accession>
<dbReference type="SUPFAM" id="SSF53146">
    <property type="entry name" value="Nitrogenase accessory factor-like"/>
    <property type="match status" value="1"/>
</dbReference>
<reference evidence="12" key="1">
    <citation type="submission" date="2011-02" db="EMBL/GenBank/DDBJ databases">
        <title>Complete sequence of Methanobacterium sp. AL-21.</title>
        <authorList>
            <consortium name="US DOE Joint Genome Institute"/>
            <person name="Lucas S."/>
            <person name="Copeland A."/>
            <person name="Lapidus A."/>
            <person name="Cheng J.-F."/>
            <person name="Goodwin L."/>
            <person name="Pitluck S."/>
            <person name="Chertkov O."/>
            <person name="Detter J.C."/>
            <person name="Han C."/>
            <person name="Tapia R."/>
            <person name="Land M."/>
            <person name="Hauser L."/>
            <person name="Kyrpides N."/>
            <person name="Ivanova N."/>
            <person name="Mikhailova N."/>
            <person name="Pagani I."/>
            <person name="Cadillo-Quiroz H."/>
            <person name="Imachi H."/>
            <person name="Zinder S."/>
            <person name="Liu W."/>
            <person name="Woyke T."/>
        </authorList>
    </citation>
    <scope>NUCLEOTIDE SEQUENCE [LARGE SCALE GENOMIC DNA]</scope>
    <source>
        <strain evidence="12">AL-21</strain>
    </source>
</reference>
<keyword evidence="4 7" id="KW-0812">Transmembrane</keyword>
<dbReference type="EMBL" id="CP002551">
    <property type="protein sequence ID" value="ADZ09487.1"/>
    <property type="molecule type" value="Genomic_DNA"/>
</dbReference>
<comment type="subcellular location">
    <subcellularLocation>
        <location evidence="1">Membrane</location>
        <topology evidence="1">Multi-pass membrane protein</topology>
    </subcellularLocation>
</comment>
<dbReference type="InterPro" id="IPR002524">
    <property type="entry name" value="Cation_efflux"/>
</dbReference>
<dbReference type="SUPFAM" id="SSF161111">
    <property type="entry name" value="Cation efflux protein transmembrane domain-like"/>
    <property type="match status" value="1"/>
</dbReference>
<dbReference type="InterPro" id="IPR003731">
    <property type="entry name" value="Di-Nase_FeMo-co_biosynth"/>
</dbReference>
<feature type="transmembrane region" description="Helical" evidence="7">
    <location>
        <begin position="156"/>
        <end position="174"/>
    </location>
</feature>
<dbReference type="Pfam" id="PF02579">
    <property type="entry name" value="Nitro_FeMo-Co"/>
    <property type="match status" value="1"/>
</dbReference>
<keyword evidence="12" id="KW-1185">Reference proteome</keyword>
<dbReference type="OrthoDB" id="8907at2157"/>
<dbReference type="GeneID" id="10277696"/>
<evidence type="ECO:0000259" key="10">
    <source>
        <dbReference type="Pfam" id="PF16916"/>
    </source>
</evidence>
<feature type="transmembrane region" description="Helical" evidence="7">
    <location>
        <begin position="21"/>
        <end position="40"/>
    </location>
</feature>
<dbReference type="FunFam" id="1.20.1510.10:FF:000006">
    <property type="entry name" value="Divalent cation efflux transporter"/>
    <property type="match status" value="1"/>
</dbReference>
<dbReference type="InterPro" id="IPR027470">
    <property type="entry name" value="Cation_efflux_CTD"/>
</dbReference>
<sequence>MSNNKQIDLKKGEKAAKYSTYANLALALMKLVVGLLSGSIALLADAIHSFSDIFASVAVYIGLKLSQKGPDEKFQYGYYKFETLASLIISIIIIVTGFEIIIESVNGIISPQQMTIPSLVIAVSLISILVSYLLSRYKEKVGTEINSPALINDGKHSFVDVFSSLIVFLGILFSYLGYPIFQGFAGFVVALLIIYIGFKYGKQAVLILLDANLDPKTVQTIKSIALSQEGILGVHDIKIRSSGPYVLAELHIETEKRLTIEKADLISKKLEKLIRKELKDLDSLLIKVDPCEKTTVKIAVPIDQVNGLNSRISKHFGKAPYYLIADVDKDNIRSYALKGNPADTNEQKKGIKTAQFLINENVDILLFNGNINEGPSYALQAEMISVIKPNVENLGDSLLNAAHNDLNI</sequence>
<evidence type="ECO:0000313" key="12">
    <source>
        <dbReference type="Proteomes" id="UP000007490"/>
    </source>
</evidence>
<feature type="domain" description="Cation efflux protein cytoplasmic" evidence="10">
    <location>
        <begin position="213"/>
        <end position="291"/>
    </location>
</feature>
<keyword evidence="3" id="KW-0813">Transport</keyword>
<keyword evidence="5 7" id="KW-1133">Transmembrane helix</keyword>
<comment type="similarity">
    <text evidence="2">Belongs to the cation diffusion facilitator (CDF) transporter (TC 2.A.4) family.</text>
</comment>
<evidence type="ECO:0000256" key="6">
    <source>
        <dbReference type="ARBA" id="ARBA00023136"/>
    </source>
</evidence>
<evidence type="ECO:0000256" key="3">
    <source>
        <dbReference type="ARBA" id="ARBA00022448"/>
    </source>
</evidence>
<dbReference type="InterPro" id="IPR036837">
    <property type="entry name" value="Cation_efflux_CTD_sf"/>
</dbReference>
<dbReference type="Gene3D" id="3.30.420.130">
    <property type="entry name" value="Dinitrogenase iron-molybdenum cofactor biosynthesis domain"/>
    <property type="match status" value="1"/>
</dbReference>
<dbReference type="GO" id="GO:0016020">
    <property type="term" value="C:membrane"/>
    <property type="evidence" value="ECO:0007669"/>
    <property type="project" value="UniProtKB-SubCell"/>
</dbReference>
<dbReference type="NCBIfam" id="TIGR01297">
    <property type="entry name" value="CDF"/>
    <property type="match status" value="1"/>
</dbReference>
<feature type="transmembrane region" description="Helical" evidence="7">
    <location>
        <begin position="46"/>
        <end position="63"/>
    </location>
</feature>
<evidence type="ECO:0000313" key="11">
    <source>
        <dbReference type="EMBL" id="ADZ09487.1"/>
    </source>
</evidence>
<proteinExistence type="inferred from homology"/>
<dbReference type="PANTHER" id="PTHR43840:SF15">
    <property type="entry name" value="MITOCHONDRIAL METAL TRANSPORTER 1-RELATED"/>
    <property type="match status" value="1"/>
</dbReference>
<evidence type="ECO:0000259" key="8">
    <source>
        <dbReference type="Pfam" id="PF01545"/>
    </source>
</evidence>
<evidence type="ECO:0000256" key="4">
    <source>
        <dbReference type="ARBA" id="ARBA00022692"/>
    </source>
</evidence>
<dbReference type="Pfam" id="PF01545">
    <property type="entry name" value="Cation_efflux"/>
    <property type="match status" value="1"/>
</dbReference>
<dbReference type="InterPro" id="IPR050291">
    <property type="entry name" value="CDF_Transporter"/>
</dbReference>